<feature type="compositionally biased region" description="Basic and acidic residues" evidence="4">
    <location>
        <begin position="18"/>
        <end position="27"/>
    </location>
</feature>
<reference evidence="7" key="1">
    <citation type="submission" date="2017-09" db="EMBL/GenBank/DDBJ databases">
        <title>Brachybacterium sp. VM2412.</title>
        <authorList>
            <person name="Tak E.J."/>
            <person name="Bae J.-W."/>
        </authorList>
    </citation>
    <scope>NUCLEOTIDE SEQUENCE [LARGE SCALE GENOMIC DNA]</scope>
    <source>
        <strain evidence="7">VM2412</strain>
    </source>
</reference>
<dbReference type="InterPro" id="IPR028098">
    <property type="entry name" value="Glyco_trans_4-like_N"/>
</dbReference>
<evidence type="ECO:0000313" key="6">
    <source>
        <dbReference type="EMBL" id="ATG50308.1"/>
    </source>
</evidence>
<keyword evidence="7" id="KW-1185">Reference proteome</keyword>
<dbReference type="Proteomes" id="UP000218165">
    <property type="component" value="Chromosome"/>
</dbReference>
<accession>A0A291GJE5</accession>
<name>A0A291GJE5_9MICO</name>
<organism evidence="6 7">
    <name type="scientific">Brachybacterium vulturis</name>
    <dbReference type="NCBI Taxonomy" id="2017484"/>
    <lineage>
        <taxon>Bacteria</taxon>
        <taxon>Bacillati</taxon>
        <taxon>Actinomycetota</taxon>
        <taxon>Actinomycetes</taxon>
        <taxon>Micrococcales</taxon>
        <taxon>Dermabacteraceae</taxon>
        <taxon>Brachybacterium</taxon>
    </lineage>
</organism>
<dbReference type="PANTHER" id="PTHR12526">
    <property type="entry name" value="GLYCOSYLTRANSFERASE"/>
    <property type="match status" value="1"/>
</dbReference>
<dbReference type="Gene3D" id="3.40.50.2000">
    <property type="entry name" value="Glycogen Phosphorylase B"/>
    <property type="match status" value="2"/>
</dbReference>
<dbReference type="AlphaFoldDB" id="A0A291GJE5"/>
<dbReference type="Pfam" id="PF13692">
    <property type="entry name" value="Glyco_trans_1_4"/>
    <property type="match status" value="1"/>
</dbReference>
<dbReference type="GO" id="GO:0016757">
    <property type="term" value="F:glycosyltransferase activity"/>
    <property type="evidence" value="ECO:0007669"/>
    <property type="project" value="UniProtKB-KW"/>
</dbReference>
<evidence type="ECO:0000259" key="5">
    <source>
        <dbReference type="Pfam" id="PF13579"/>
    </source>
</evidence>
<dbReference type="OrthoDB" id="9772485at2"/>
<comment type="similarity">
    <text evidence="1">Belongs to the glycosyltransferase group 1 family. Glycosyltransferase 4 subfamily.</text>
</comment>
<feature type="domain" description="Glycosyltransferase subfamily 4-like N-terminal" evidence="5">
    <location>
        <begin position="59"/>
        <end position="205"/>
    </location>
</feature>
<evidence type="ECO:0000256" key="1">
    <source>
        <dbReference type="ARBA" id="ARBA00009481"/>
    </source>
</evidence>
<keyword evidence="2" id="KW-0328">Glycosyltransferase</keyword>
<evidence type="ECO:0000256" key="4">
    <source>
        <dbReference type="SAM" id="MobiDB-lite"/>
    </source>
</evidence>
<dbReference type="PANTHER" id="PTHR12526:SF640">
    <property type="entry name" value="COLANIC ACID BIOSYNTHESIS GLYCOSYLTRANSFERASE WCAL-RELATED"/>
    <property type="match status" value="1"/>
</dbReference>
<dbReference type="EMBL" id="CP023563">
    <property type="protein sequence ID" value="ATG50308.1"/>
    <property type="molecule type" value="Genomic_DNA"/>
</dbReference>
<evidence type="ECO:0000313" key="7">
    <source>
        <dbReference type="Proteomes" id="UP000218165"/>
    </source>
</evidence>
<feature type="region of interest" description="Disordered" evidence="4">
    <location>
        <begin position="18"/>
        <end position="39"/>
    </location>
</feature>
<dbReference type="KEGG" id="brz:CFK38_01295"/>
<gene>
    <name evidence="6" type="ORF">CFK38_01295</name>
</gene>
<evidence type="ECO:0000256" key="2">
    <source>
        <dbReference type="ARBA" id="ARBA00022676"/>
    </source>
</evidence>
<evidence type="ECO:0000256" key="3">
    <source>
        <dbReference type="ARBA" id="ARBA00022679"/>
    </source>
</evidence>
<proteinExistence type="inferred from homology"/>
<dbReference type="SUPFAM" id="SSF53756">
    <property type="entry name" value="UDP-Glycosyltransferase/glycogen phosphorylase"/>
    <property type="match status" value="1"/>
</dbReference>
<dbReference type="Pfam" id="PF13579">
    <property type="entry name" value="Glyco_trans_4_4"/>
    <property type="match status" value="1"/>
</dbReference>
<sequence>MARLRARGPVGEVRECSRHRRFREEPAGRSSRQAQKMSGGSRVKALYGITVGGSANSLLRGQLAWLRARGWEIVLVTNRDERAKKAAHREQVTLREIPMRRNMSPLRDLTALARWVRTLRIEAPDVVNASTPKAGLLGMVASWIMRVPRRVYVVRGLRLEGAEGLGALVLWVVEWLTMRAATDIVFVSRSLAEATFARGLGRRSRAWLIGAGSSNGVDAASIARRAQESDGVAIRRQLGVAPEAFVAGFIGRVTSDKGADTIAEAAVDPTLDPRWHFLVVGSVEDEGIAARLDGASSVTRLDSMDAVWSLLSAMDVLVLPTRREGFPNVVLEAASARTPAITTRATGAVDSIVDGETGLLFPFGDVGALVAILDDLAGDPDRMETMGRAAEARAFRDFVPEDIWEGVHQIMSGNVTSSRVSRLDRPLTAAPIGDHR</sequence>
<protein>
    <submittedName>
        <fullName evidence="6">Glycosyltransferase family 1 protein</fullName>
    </submittedName>
</protein>
<keyword evidence="3 6" id="KW-0808">Transferase</keyword>